<evidence type="ECO:0000256" key="3">
    <source>
        <dbReference type="ARBA" id="ARBA00023284"/>
    </source>
</evidence>
<dbReference type="EMBL" id="JAUSUR010000003">
    <property type="protein sequence ID" value="MDQ0361362.1"/>
    <property type="molecule type" value="Genomic_DNA"/>
</dbReference>
<reference evidence="4 5" key="1">
    <citation type="submission" date="2023-07" db="EMBL/GenBank/DDBJ databases">
        <title>Genomic Encyclopedia of Type Strains, Phase IV (KMG-IV): sequencing the most valuable type-strain genomes for metagenomic binning, comparative biology and taxonomic classification.</title>
        <authorList>
            <person name="Goeker M."/>
        </authorList>
    </citation>
    <scope>NUCLEOTIDE SEQUENCE [LARGE SCALE GENOMIC DNA]</scope>
    <source>
        <strain evidence="4 5">DSM 16784</strain>
    </source>
</reference>
<evidence type="ECO:0000256" key="1">
    <source>
        <dbReference type="ARBA" id="ARBA00022559"/>
    </source>
</evidence>
<keyword evidence="1" id="KW-0575">Peroxidase</keyword>
<keyword evidence="1" id="KW-0560">Oxidoreductase</keyword>
<organism evidence="4 5">
    <name type="scientific">Breznakia pachnodae</name>
    <dbReference type="NCBI Taxonomy" id="265178"/>
    <lineage>
        <taxon>Bacteria</taxon>
        <taxon>Bacillati</taxon>
        <taxon>Bacillota</taxon>
        <taxon>Erysipelotrichia</taxon>
        <taxon>Erysipelotrichales</taxon>
        <taxon>Erysipelotrichaceae</taxon>
        <taxon>Breznakia</taxon>
    </lineage>
</organism>
<dbReference type="RefSeq" id="WP_307408018.1">
    <property type="nucleotide sequence ID" value="NZ_JAUSUR010000003.1"/>
</dbReference>
<keyword evidence="2" id="KW-0049">Antioxidant</keyword>
<dbReference type="Gene3D" id="3.40.30.10">
    <property type="entry name" value="Glutaredoxin"/>
    <property type="match status" value="1"/>
</dbReference>
<accession>A0ABU0E390</accession>
<dbReference type="InterPro" id="IPR036249">
    <property type="entry name" value="Thioredoxin-like_sf"/>
</dbReference>
<evidence type="ECO:0000313" key="4">
    <source>
        <dbReference type="EMBL" id="MDQ0361362.1"/>
    </source>
</evidence>
<gene>
    <name evidence="4" type="ORF">J2S15_002109</name>
</gene>
<dbReference type="SUPFAM" id="SSF52833">
    <property type="entry name" value="Thioredoxin-like"/>
    <property type="match status" value="1"/>
</dbReference>
<dbReference type="PANTHER" id="PTHR43110">
    <property type="entry name" value="THIOL PEROXIDASE"/>
    <property type="match status" value="1"/>
</dbReference>
<comment type="caution">
    <text evidence="4">The sequence shown here is derived from an EMBL/GenBank/DDBJ whole genome shotgun (WGS) entry which is preliminary data.</text>
</comment>
<proteinExistence type="predicted"/>
<dbReference type="Proteomes" id="UP001230220">
    <property type="component" value="Unassembled WGS sequence"/>
</dbReference>
<evidence type="ECO:0000313" key="5">
    <source>
        <dbReference type="Proteomes" id="UP001230220"/>
    </source>
</evidence>
<keyword evidence="5" id="KW-1185">Reference proteome</keyword>
<keyword evidence="3" id="KW-0676">Redox-active center</keyword>
<dbReference type="PANTHER" id="PTHR43110:SF1">
    <property type="entry name" value="THIOL PEROXIDASE"/>
    <property type="match status" value="1"/>
</dbReference>
<dbReference type="InterPro" id="IPR050455">
    <property type="entry name" value="Tpx_Peroxidase_subfamily"/>
</dbReference>
<name>A0ABU0E390_9FIRM</name>
<evidence type="ECO:0000256" key="2">
    <source>
        <dbReference type="ARBA" id="ARBA00022862"/>
    </source>
</evidence>
<protein>
    <submittedName>
        <fullName evidence="4">Peroxiredoxin</fullName>
    </submittedName>
</protein>
<sequence length="165" mass="19292">MQKKQIYTRNLEPLTVGNRLPNIIINDNREEEIDLHSIKKNKVYISVPSFGNHAIMKEIAKLDIIFADFEDIDFYLISNEPVYTQKRLGSGKKLKTFKFLSDFKLRNFARYTGTYIYEISSLVKSVFIVDANDEVKLVEYYDDLYSNIDVNEVTKIINELKEAAY</sequence>